<feature type="region of interest" description="Disordered" evidence="1">
    <location>
        <begin position="561"/>
        <end position="607"/>
    </location>
</feature>
<feature type="compositionally biased region" description="Pro residues" evidence="1">
    <location>
        <begin position="204"/>
        <end position="224"/>
    </location>
</feature>
<dbReference type="PANTHER" id="PTHR12357">
    <property type="entry name" value="YTH YT521-B HOMOLOGY DOMAIN-CONTAINING"/>
    <property type="match status" value="1"/>
</dbReference>
<dbReference type="Gene3D" id="3.10.590.10">
    <property type="entry name" value="ph1033 like domains"/>
    <property type="match status" value="1"/>
</dbReference>
<gene>
    <name evidence="3" type="primary">Ythdf</name>
    <name evidence="3" type="ORF">Bhyg_15559</name>
</gene>
<evidence type="ECO:0000259" key="2">
    <source>
        <dbReference type="PROSITE" id="PS50882"/>
    </source>
</evidence>
<evidence type="ECO:0000313" key="3">
    <source>
        <dbReference type="EMBL" id="KAJ6633848.1"/>
    </source>
</evidence>
<sequence>MSASADQYNSGNHSSNNGAQFQYPPFSSDNGAWSSGNENVTVLSGYSIYDNYAVDGMFGPSFGQPSSYNYFPNNGDYNTWGSQQINSAPSGGQSRKGQYDEYYRGHGSYQGGQDGIKSVEQGMQGLNVDIGQSQERDRANTEQPKEAAPKQMTWASIASQPAKPQIRTSSSSSILKKKGPGMPPPPMVPGKHNMDIGTWDSPKNGPPLVPPPVPVITAPPPIEPSPLSQQKSNNLSSSVGPLPGQSQSMPMSGGPQQHSQNVQHQQHSGPPNRQNWSGGNRAPHPGMMAPNQQQRQNMGPNHGIKVMEIFSLKCIRSVDCLGPPSMMNYQGQSHQPQQQQHQQMMNHPPQHQMAPPMPVNNNSSMFTSSDVGGSSGSLDNPVLEELRDKNEYNPQDFDYESAALARFFVIKSYSEDDIHRSIKYEIWCSTEHGNKRLDQAYREREKAGGIIYLLFSVNSSMHFCGMAQMMTAVDYNTVSNVWSQDKWKGTFKVKWIFVKDVPMREFKNIRLENNEDKPVTNSRDTQEVPNAKGIQFLRILSAYKHSTSIFDDFIHYEKRQKAEDTKKVEPPPMPHYDRGTNKPYHDNGRGYDRGGYDRGGKSFGGEK</sequence>
<dbReference type="GO" id="GO:0005737">
    <property type="term" value="C:cytoplasm"/>
    <property type="evidence" value="ECO:0007669"/>
    <property type="project" value="TreeGrafter"/>
</dbReference>
<dbReference type="AlphaFoldDB" id="A0A9Q0MM19"/>
<reference evidence="3" key="1">
    <citation type="submission" date="2022-07" db="EMBL/GenBank/DDBJ databases">
        <authorList>
            <person name="Trinca V."/>
            <person name="Uliana J.V.C."/>
            <person name="Torres T.T."/>
            <person name="Ward R.J."/>
            <person name="Monesi N."/>
        </authorList>
    </citation>
    <scope>NUCLEOTIDE SEQUENCE</scope>
    <source>
        <strain evidence="3">HSMRA1968</strain>
        <tissue evidence="3">Whole embryos</tissue>
    </source>
</reference>
<proteinExistence type="predicted"/>
<feature type="region of interest" description="Disordered" evidence="1">
    <location>
        <begin position="130"/>
        <end position="299"/>
    </location>
</feature>
<dbReference type="InterPro" id="IPR007275">
    <property type="entry name" value="YTH_domain"/>
</dbReference>
<dbReference type="GO" id="GO:0061157">
    <property type="term" value="P:mRNA destabilization"/>
    <property type="evidence" value="ECO:0007669"/>
    <property type="project" value="TreeGrafter"/>
</dbReference>
<feature type="region of interest" description="Disordered" evidence="1">
    <location>
        <begin position="1"/>
        <end position="23"/>
    </location>
</feature>
<name>A0A9Q0MM19_9DIPT</name>
<organism evidence="3 4">
    <name type="scientific">Pseudolycoriella hygida</name>
    <dbReference type="NCBI Taxonomy" id="35572"/>
    <lineage>
        <taxon>Eukaryota</taxon>
        <taxon>Metazoa</taxon>
        <taxon>Ecdysozoa</taxon>
        <taxon>Arthropoda</taxon>
        <taxon>Hexapoda</taxon>
        <taxon>Insecta</taxon>
        <taxon>Pterygota</taxon>
        <taxon>Neoptera</taxon>
        <taxon>Endopterygota</taxon>
        <taxon>Diptera</taxon>
        <taxon>Nematocera</taxon>
        <taxon>Sciaroidea</taxon>
        <taxon>Sciaridae</taxon>
        <taxon>Pseudolycoriella</taxon>
    </lineage>
</organism>
<feature type="compositionally biased region" description="Polar residues" evidence="1">
    <location>
        <begin position="269"/>
        <end position="278"/>
    </location>
</feature>
<dbReference type="GO" id="GO:1990247">
    <property type="term" value="F:N6-methyladenosine-containing RNA reader activity"/>
    <property type="evidence" value="ECO:0007669"/>
    <property type="project" value="TreeGrafter"/>
</dbReference>
<dbReference type="EMBL" id="WJQU01001632">
    <property type="protein sequence ID" value="KAJ6633848.1"/>
    <property type="molecule type" value="Genomic_DNA"/>
</dbReference>
<feature type="compositionally biased region" description="Polar residues" evidence="1">
    <location>
        <begin position="290"/>
        <end position="299"/>
    </location>
</feature>
<dbReference type="PANTHER" id="PTHR12357:SF89">
    <property type="entry name" value="YTH DOMAIN-CONTAINING FAMILY PROTEIN"/>
    <property type="match status" value="1"/>
</dbReference>
<accession>A0A9Q0MM19</accession>
<feature type="compositionally biased region" description="Low complexity" evidence="1">
    <location>
        <begin position="225"/>
        <end position="238"/>
    </location>
</feature>
<dbReference type="GO" id="GO:0003729">
    <property type="term" value="F:mRNA binding"/>
    <property type="evidence" value="ECO:0007669"/>
    <property type="project" value="TreeGrafter"/>
</dbReference>
<feature type="compositionally biased region" description="Basic and acidic residues" evidence="1">
    <location>
        <begin position="134"/>
        <end position="148"/>
    </location>
</feature>
<dbReference type="CDD" id="cd21134">
    <property type="entry name" value="YTH"/>
    <property type="match status" value="1"/>
</dbReference>
<evidence type="ECO:0000256" key="1">
    <source>
        <dbReference type="SAM" id="MobiDB-lite"/>
    </source>
</evidence>
<dbReference type="PROSITE" id="PS50882">
    <property type="entry name" value="YTH"/>
    <property type="match status" value="1"/>
</dbReference>
<dbReference type="Proteomes" id="UP001151699">
    <property type="component" value="Unassembled WGS sequence"/>
</dbReference>
<comment type="caution">
    <text evidence="3">The sequence shown here is derived from an EMBL/GenBank/DDBJ whole genome shotgun (WGS) entry which is preliminary data.</text>
</comment>
<dbReference type="InterPro" id="IPR045168">
    <property type="entry name" value="YTH_prot"/>
</dbReference>
<evidence type="ECO:0000313" key="4">
    <source>
        <dbReference type="Proteomes" id="UP001151699"/>
    </source>
</evidence>
<feature type="domain" description="YTH" evidence="2">
    <location>
        <begin position="405"/>
        <end position="540"/>
    </location>
</feature>
<keyword evidence="4" id="KW-1185">Reference proteome</keyword>
<feature type="compositionally biased region" description="Low complexity" evidence="1">
    <location>
        <begin position="256"/>
        <end position="268"/>
    </location>
</feature>
<dbReference type="OrthoDB" id="306690at2759"/>
<dbReference type="Pfam" id="PF04146">
    <property type="entry name" value="YTH"/>
    <property type="match status" value="1"/>
</dbReference>
<protein>
    <submittedName>
        <fullName evidence="3">YTH domain-containing family protein</fullName>
    </submittedName>
</protein>